<reference evidence="2" key="1">
    <citation type="submission" date="2021-01" db="EMBL/GenBank/DDBJ databases">
        <authorList>
            <consortium name="Genoscope - CEA"/>
            <person name="William W."/>
        </authorList>
    </citation>
    <scope>NUCLEOTIDE SEQUENCE</scope>
</reference>
<name>A0A8S1YDY8_9CILI</name>
<keyword evidence="1" id="KW-0175">Coiled coil</keyword>
<evidence type="ECO:0008006" key="4">
    <source>
        <dbReference type="Google" id="ProtNLM"/>
    </source>
</evidence>
<keyword evidence="3" id="KW-1185">Reference proteome</keyword>
<evidence type="ECO:0000256" key="1">
    <source>
        <dbReference type="SAM" id="Coils"/>
    </source>
</evidence>
<gene>
    <name evidence="2" type="ORF">PPENT_87.1.T1700040</name>
</gene>
<sequence length="486" mass="57404">MQELEWRCPFHPGDILVYVNILRDCDQSERILCKECVSEKRGGLMKDLKQLQDVLKEIKQQGDQFKNIKKSKDKFSQQINRIQSKLNGLFESRSYLSIEIGSNSNLSVLRQSIHSYYCQNDQNVVKSIQMDFKQLQEETQKVFDITNEVNAQLREIQARQIENNFNRSIKYIDLDTKDNISNFNQIKPNFEEKNILIIQSQAVKFLCLEDNKLIEKNVINIREDSIITYVIKEVGNSKIIIGQSNGYFEIWEQISNGKYIKSHEQKDHNSYINFLSLCYNNKILITGSKNGINCWQYNDKQYKWIKLWGNNIQLINYLCVNLDDKLLAAVINQKTLSIFKLYQNQQGKEDFQQSFDQEIIAVCFMNDDDLAIFLKGSRILEIYQYKQNTLQFYQDIRLNYFITDCKGQLLPKFYKDIGLLSLKTDQELILIKQKNLQQKKYERIQLGDQKMNLMMLFNFGQHIIYSQDNPKQYNSQLLKVAKIELQ</sequence>
<feature type="coiled-coil region" evidence="1">
    <location>
        <begin position="41"/>
        <end position="68"/>
    </location>
</feature>
<organism evidence="2 3">
    <name type="scientific">Paramecium pentaurelia</name>
    <dbReference type="NCBI Taxonomy" id="43138"/>
    <lineage>
        <taxon>Eukaryota</taxon>
        <taxon>Sar</taxon>
        <taxon>Alveolata</taxon>
        <taxon>Ciliophora</taxon>
        <taxon>Intramacronucleata</taxon>
        <taxon>Oligohymenophorea</taxon>
        <taxon>Peniculida</taxon>
        <taxon>Parameciidae</taxon>
        <taxon>Paramecium</taxon>
    </lineage>
</organism>
<evidence type="ECO:0000313" key="2">
    <source>
        <dbReference type="EMBL" id="CAD8212686.1"/>
    </source>
</evidence>
<dbReference type="OrthoDB" id="10426854at2759"/>
<evidence type="ECO:0000313" key="3">
    <source>
        <dbReference type="Proteomes" id="UP000689195"/>
    </source>
</evidence>
<dbReference type="EMBL" id="CAJJDO010000170">
    <property type="protein sequence ID" value="CAD8212686.1"/>
    <property type="molecule type" value="Genomic_DNA"/>
</dbReference>
<comment type="caution">
    <text evidence="2">The sequence shown here is derived from an EMBL/GenBank/DDBJ whole genome shotgun (WGS) entry which is preliminary data.</text>
</comment>
<protein>
    <recommendedName>
        <fullName evidence="4">WD40-repeat-containing domain</fullName>
    </recommendedName>
</protein>
<proteinExistence type="predicted"/>
<dbReference type="Proteomes" id="UP000689195">
    <property type="component" value="Unassembled WGS sequence"/>
</dbReference>
<dbReference type="AlphaFoldDB" id="A0A8S1YDY8"/>
<accession>A0A8S1YDY8</accession>